<dbReference type="Proteomes" id="UP000008142">
    <property type="component" value="Unassembled WGS sequence"/>
</dbReference>
<name>F0UV87_AJEC8</name>
<dbReference type="VEuPathDB" id="FungiDB:I7I53_05807"/>
<dbReference type="HOGENOM" id="CLU_432089_0_0_1"/>
<evidence type="ECO:0000313" key="2">
    <source>
        <dbReference type="Proteomes" id="UP000008142"/>
    </source>
</evidence>
<dbReference type="AlphaFoldDB" id="F0UV87"/>
<dbReference type="OrthoDB" id="5351220at2759"/>
<proteinExistence type="predicted"/>
<dbReference type="SUPFAM" id="SSF50494">
    <property type="entry name" value="Trypsin-like serine proteases"/>
    <property type="match status" value="1"/>
</dbReference>
<dbReference type="EMBL" id="DS990644">
    <property type="protein sequence ID" value="EGC49814.1"/>
    <property type="molecule type" value="Genomic_DNA"/>
</dbReference>
<dbReference type="VEuPathDB" id="FungiDB:I7I53_06176"/>
<dbReference type="InterPro" id="IPR009003">
    <property type="entry name" value="Peptidase_S1_PA"/>
</dbReference>
<dbReference type="Gene3D" id="2.40.10.10">
    <property type="entry name" value="Trypsin-like serine proteases"/>
    <property type="match status" value="1"/>
</dbReference>
<gene>
    <name evidence="1" type="ORF">HCEG_09029</name>
</gene>
<dbReference type="InterPro" id="IPR043504">
    <property type="entry name" value="Peptidase_S1_PA_chymotrypsin"/>
</dbReference>
<dbReference type="OMA" id="LDRIEVC"/>
<protein>
    <submittedName>
        <fullName evidence="1">Uncharacterized protein</fullName>
    </submittedName>
</protein>
<accession>F0UV87</accession>
<organism evidence="2">
    <name type="scientific">Ajellomyces capsulatus (strain H88)</name>
    <name type="common">Darling's disease fungus</name>
    <name type="synonym">Histoplasma capsulatum</name>
    <dbReference type="NCBI Taxonomy" id="544711"/>
    <lineage>
        <taxon>Eukaryota</taxon>
        <taxon>Fungi</taxon>
        <taxon>Dikarya</taxon>
        <taxon>Ascomycota</taxon>
        <taxon>Pezizomycotina</taxon>
        <taxon>Eurotiomycetes</taxon>
        <taxon>Eurotiomycetidae</taxon>
        <taxon>Onygenales</taxon>
        <taxon>Ajellomycetaceae</taxon>
        <taxon>Histoplasma</taxon>
    </lineage>
</organism>
<sequence>MASLSAPTERIAKKSSEESETSVSCTASIIDANNPFRLGFPAPLPALPVGHSSCDEKFPVSYDDIIREVTSLLKRRDISWGSVVVVSRRASATVSDKRPTILVTATAVKDDSCLRGDLRSRRLENSCPFSHRTRTSDCISLAEAPERYHHGSSPSMPVQLVGVTIIITSKCPSELSHTKRTIQLRCQQYNLDRIEVCFVQVDTIFAAGGFRSPDEGRDFAVTSDLFSGASIGLSSEPRATASFGGKLIVRRGIEINELGVTNFHVVASHQSFHGLTLSRQNQGDRLTPDHAASLNVGLVSPSNFDANFKREIVENALDLVRRDVEKLQEQRRTEYLNGKQERALSKLQAGMDAVNLEAQALDNLNKATGTVWAGSGFRSSNDFGMDWALVSLPSSRSFLNKLPTSEELAALPPYIHPTLLFPDSGKVEECGPCEKGAIVFKRGRTTGLTPGTLSHVDTTVNFNGRTVSAWLVIGTNNLPFCDSCDSGSWLIDRNGKWVGLLFACPFPSYTGDGYAIPALELIKDIEALVGGRIFRPRLSSSKFLPVFGPKCQAATQFQTSKGPCKDRMGLEEIAAVSSYVCVAGFCFPPGSGKLVSRKKKVEGERKGILKHDNDVLGNVLGSSGVDAAYGRGMFHGGLKNILSEQSVLRPVSSLQSARHSLTSFEGTWSVWMRWMRWMCWTALIGPGRNYITRIGGASPRRLHRRHDNDADNEDSTSIILIP</sequence>
<reference evidence="2" key="1">
    <citation type="submission" date="2008-07" db="EMBL/GenBank/DDBJ databases">
        <title>Annotation of Ajellomyces capsulatus strain H88.</title>
        <authorList>
            <person name="Champion M."/>
            <person name="Cuomo C."/>
            <person name="Ma L.-J."/>
            <person name="Henn M.R."/>
            <person name="Sil A."/>
            <person name="Goldman B."/>
            <person name="Young S.K."/>
            <person name="Kodira C.D."/>
            <person name="Zeng Q."/>
            <person name="Koehrsen M."/>
            <person name="Alvarado L."/>
            <person name="Berlin A."/>
            <person name="Borenstein D."/>
            <person name="Chen Z."/>
            <person name="Engels R."/>
            <person name="Freedman E."/>
            <person name="Gellesch M."/>
            <person name="Goldberg J."/>
            <person name="Griggs A."/>
            <person name="Gujja S."/>
            <person name="Heiman D."/>
            <person name="Hepburn T."/>
            <person name="Howarth C."/>
            <person name="Jen D."/>
            <person name="Larson L."/>
            <person name="Lewis B."/>
            <person name="Mehta T."/>
            <person name="Park D."/>
            <person name="Pearson M."/>
            <person name="Roberts A."/>
            <person name="Saif S."/>
            <person name="Shea T."/>
            <person name="Shenoy N."/>
            <person name="Sisk P."/>
            <person name="Stolte C."/>
            <person name="Sykes S."/>
            <person name="Walk T."/>
            <person name="White J."/>
            <person name="Yandava C."/>
            <person name="Klein B."/>
            <person name="McEwen J.G."/>
            <person name="Puccia R."/>
            <person name="Goldman G.H."/>
            <person name="Felipe M.S."/>
            <person name="Nino-Vega G."/>
            <person name="San-Blas G."/>
            <person name="Taylor J."/>
            <person name="Mendoza L."/>
            <person name="Galagan J."/>
            <person name="Nusbaum C."/>
            <person name="Birren B."/>
        </authorList>
    </citation>
    <scope>NUCLEOTIDE SEQUENCE [LARGE SCALE GENOMIC DNA]</scope>
    <source>
        <strain evidence="2">H88</strain>
    </source>
</reference>
<dbReference type="STRING" id="544711.F0UV87"/>
<evidence type="ECO:0000313" key="1">
    <source>
        <dbReference type="EMBL" id="EGC49814.1"/>
    </source>
</evidence>